<keyword evidence="2" id="KW-1185">Reference proteome</keyword>
<dbReference type="EMBL" id="BFAD01000013">
    <property type="protein sequence ID" value="GBE88494.1"/>
    <property type="molecule type" value="Genomic_DNA"/>
</dbReference>
<dbReference type="InParanoid" id="A0A401H253"/>
<dbReference type="GeneID" id="38785411"/>
<accession>A0A401H253</accession>
<sequence length="99" mass="10578">MTALKLVSSGSQLSLLPVINSALSVVGIEELHVGLQSLVSVTFSFSWLRGSKDDVREISNCLDSTDLHLAVLLNNTHALDSDIVLLCRESDFGGGRPVV</sequence>
<evidence type="ECO:0000313" key="2">
    <source>
        <dbReference type="Proteomes" id="UP000287166"/>
    </source>
</evidence>
<dbReference type="RefSeq" id="XP_027619407.1">
    <property type="nucleotide sequence ID" value="XM_027763606.1"/>
</dbReference>
<dbReference type="AlphaFoldDB" id="A0A401H253"/>
<organism evidence="1 2">
    <name type="scientific">Sparassis crispa</name>
    <dbReference type="NCBI Taxonomy" id="139825"/>
    <lineage>
        <taxon>Eukaryota</taxon>
        <taxon>Fungi</taxon>
        <taxon>Dikarya</taxon>
        <taxon>Basidiomycota</taxon>
        <taxon>Agaricomycotina</taxon>
        <taxon>Agaricomycetes</taxon>
        <taxon>Polyporales</taxon>
        <taxon>Sparassidaceae</taxon>
        <taxon>Sparassis</taxon>
    </lineage>
</organism>
<proteinExistence type="predicted"/>
<name>A0A401H253_9APHY</name>
<dbReference type="Proteomes" id="UP000287166">
    <property type="component" value="Unassembled WGS sequence"/>
</dbReference>
<protein>
    <submittedName>
        <fullName evidence="1">Uncharacterized protein</fullName>
    </submittedName>
</protein>
<comment type="caution">
    <text evidence="1">The sequence shown here is derived from an EMBL/GenBank/DDBJ whole genome shotgun (WGS) entry which is preliminary data.</text>
</comment>
<gene>
    <name evidence="1" type="ORF">SCP_1303100</name>
</gene>
<reference evidence="1 2" key="1">
    <citation type="journal article" date="2018" name="Sci. Rep.">
        <title>Genome sequence of the cauliflower mushroom Sparassis crispa (Hanabiratake) and its association with beneficial usage.</title>
        <authorList>
            <person name="Kiyama R."/>
            <person name="Furutani Y."/>
            <person name="Kawaguchi K."/>
            <person name="Nakanishi T."/>
        </authorList>
    </citation>
    <scope>NUCLEOTIDE SEQUENCE [LARGE SCALE GENOMIC DNA]</scope>
</reference>
<evidence type="ECO:0000313" key="1">
    <source>
        <dbReference type="EMBL" id="GBE88494.1"/>
    </source>
</evidence>